<name>A0A1D2J7B8_PARBR</name>
<dbReference type="Proteomes" id="UP000242814">
    <property type="component" value="Unassembled WGS sequence"/>
</dbReference>
<gene>
    <name evidence="2" type="ORF">ACO22_06481</name>
</gene>
<proteinExistence type="predicted"/>
<comment type="caution">
    <text evidence="2">The sequence shown here is derived from an EMBL/GenBank/DDBJ whole genome shotgun (WGS) entry which is preliminary data.</text>
</comment>
<feature type="compositionally biased region" description="Basic and acidic residues" evidence="1">
    <location>
        <begin position="14"/>
        <end position="25"/>
    </location>
</feature>
<evidence type="ECO:0000313" key="2">
    <source>
        <dbReference type="EMBL" id="ODH14997.1"/>
    </source>
</evidence>
<dbReference type="EMBL" id="LZYO01000353">
    <property type="protein sequence ID" value="ODH14997.1"/>
    <property type="molecule type" value="Genomic_DNA"/>
</dbReference>
<dbReference type="VEuPathDB" id="FungiDB:PABG_11503"/>
<reference evidence="2 3" key="1">
    <citation type="submission" date="2016-06" db="EMBL/GenBank/DDBJ databases">
        <authorList>
            <person name="Kjaerup R.B."/>
            <person name="Dalgaard T.S."/>
            <person name="Juul-Madsen H.R."/>
        </authorList>
    </citation>
    <scope>NUCLEOTIDE SEQUENCE [LARGE SCALE GENOMIC DNA]</scope>
    <source>
        <strain evidence="2 3">Pb300</strain>
    </source>
</reference>
<sequence>MALGNNLKGAIGDIEPRNQSRQEDQLTGREAWLRIGDIFSQKLNGLLVHAIHQGTAITALTSPVTLDTRHECQSVLRSSRFTTPPD</sequence>
<dbReference type="AlphaFoldDB" id="A0A1D2J7B8"/>
<organism evidence="2 3">
    <name type="scientific">Paracoccidioides brasiliensis</name>
    <dbReference type="NCBI Taxonomy" id="121759"/>
    <lineage>
        <taxon>Eukaryota</taxon>
        <taxon>Fungi</taxon>
        <taxon>Dikarya</taxon>
        <taxon>Ascomycota</taxon>
        <taxon>Pezizomycotina</taxon>
        <taxon>Eurotiomycetes</taxon>
        <taxon>Eurotiomycetidae</taxon>
        <taxon>Onygenales</taxon>
        <taxon>Ajellomycetaceae</taxon>
        <taxon>Paracoccidioides</taxon>
    </lineage>
</organism>
<evidence type="ECO:0000313" key="3">
    <source>
        <dbReference type="Proteomes" id="UP000242814"/>
    </source>
</evidence>
<protein>
    <submittedName>
        <fullName evidence="2">Uncharacterized protein</fullName>
    </submittedName>
</protein>
<accession>A0A1D2J7B8</accession>
<feature type="region of interest" description="Disordered" evidence="1">
    <location>
        <begin position="1"/>
        <end position="25"/>
    </location>
</feature>
<evidence type="ECO:0000256" key="1">
    <source>
        <dbReference type="SAM" id="MobiDB-lite"/>
    </source>
</evidence>